<feature type="transmembrane region" description="Helical" evidence="1">
    <location>
        <begin position="12"/>
        <end position="31"/>
    </location>
</feature>
<feature type="transmembrane region" description="Helical" evidence="1">
    <location>
        <begin position="51"/>
        <end position="68"/>
    </location>
</feature>
<evidence type="ECO:0000313" key="2">
    <source>
        <dbReference type="EMBL" id="GGK43296.1"/>
    </source>
</evidence>
<evidence type="ECO:0000313" key="3">
    <source>
        <dbReference type="Proteomes" id="UP000612956"/>
    </source>
</evidence>
<comment type="caution">
    <text evidence="2">The sequence shown here is derived from an EMBL/GenBank/DDBJ whole genome shotgun (WGS) entry which is preliminary data.</text>
</comment>
<feature type="transmembrane region" description="Helical" evidence="1">
    <location>
        <begin position="108"/>
        <end position="129"/>
    </location>
</feature>
<dbReference type="EMBL" id="BMMW01000001">
    <property type="protein sequence ID" value="GGK43296.1"/>
    <property type="molecule type" value="Genomic_DNA"/>
</dbReference>
<feature type="transmembrane region" description="Helical" evidence="1">
    <location>
        <begin position="200"/>
        <end position="224"/>
    </location>
</feature>
<organism evidence="2 3">
    <name type="scientific">Nocardia camponoti</name>
    <dbReference type="NCBI Taxonomy" id="1616106"/>
    <lineage>
        <taxon>Bacteria</taxon>
        <taxon>Bacillati</taxon>
        <taxon>Actinomycetota</taxon>
        <taxon>Actinomycetes</taxon>
        <taxon>Mycobacteriales</taxon>
        <taxon>Nocardiaceae</taxon>
        <taxon>Nocardia</taxon>
    </lineage>
</organism>
<feature type="transmembrane region" description="Helical" evidence="1">
    <location>
        <begin position="171"/>
        <end position="188"/>
    </location>
</feature>
<keyword evidence="1" id="KW-0812">Transmembrane</keyword>
<dbReference type="Proteomes" id="UP000612956">
    <property type="component" value="Unassembled WGS sequence"/>
</dbReference>
<keyword evidence="1" id="KW-1133">Transmembrane helix</keyword>
<feature type="transmembrane region" description="Helical" evidence="1">
    <location>
        <begin position="329"/>
        <end position="346"/>
    </location>
</feature>
<feature type="transmembrane region" description="Helical" evidence="1">
    <location>
        <begin position="304"/>
        <end position="323"/>
    </location>
</feature>
<feature type="transmembrane region" description="Helical" evidence="1">
    <location>
        <begin position="230"/>
        <end position="250"/>
    </location>
</feature>
<dbReference type="RefSeq" id="WP_188827900.1">
    <property type="nucleotide sequence ID" value="NZ_BMMW01000001.1"/>
</dbReference>
<dbReference type="AlphaFoldDB" id="A0A917QBV3"/>
<reference evidence="2" key="2">
    <citation type="submission" date="2020-09" db="EMBL/GenBank/DDBJ databases">
        <authorList>
            <person name="Sun Q."/>
            <person name="Zhou Y."/>
        </authorList>
    </citation>
    <scope>NUCLEOTIDE SEQUENCE</scope>
    <source>
        <strain evidence="2">CGMCC 4.7278</strain>
    </source>
</reference>
<feature type="transmembrane region" description="Helical" evidence="1">
    <location>
        <begin position="75"/>
        <end position="96"/>
    </location>
</feature>
<sequence>MTATPRSAAESVTVFIATSVAVLSIMLPLSFSNLGSFVHVDLLVFNIPRVMSAAAFVAVTTAAVLVAASSTRAALWTALLGQAGILFNHLVILPISDRSHFTGLSLPTLNFIDALLAGAVVGAIAVAVWRDRVQRGVYLFAMVGATVLGDLTETPTDGDNDGFDSVLGGTLPLWFVGASVLALGYFAATSGATHAITDDAIPLAPVFAAVILFSTILVSALAIAADKDSALTLVIGGVATVLAATAAAFILPGRDGVLLLLMTSFSVAGSLVVTLPRPGWVDGATLIFVGVGLYAGLHWRRPSAAAACVTVMAALTLASDTSFRATPGAVAVIGCMGLGAAVGYCVGTGLPADPASGVVGLVVLFVPSLGVALADPDVDQLAYSESWYRAIGHERGPVPATVAMCVAIGCSLAIALLVRVRPAPVDPYGA</sequence>
<keyword evidence="1" id="KW-0472">Membrane</keyword>
<feature type="transmembrane region" description="Helical" evidence="1">
    <location>
        <begin position="396"/>
        <end position="418"/>
    </location>
</feature>
<keyword evidence="3" id="KW-1185">Reference proteome</keyword>
<name>A0A917QBV3_9NOCA</name>
<protein>
    <submittedName>
        <fullName evidence="2">Uncharacterized protein</fullName>
    </submittedName>
</protein>
<feature type="transmembrane region" description="Helical" evidence="1">
    <location>
        <begin position="280"/>
        <end position="297"/>
    </location>
</feature>
<reference evidence="2" key="1">
    <citation type="journal article" date="2014" name="Int. J. Syst. Evol. Microbiol.">
        <title>Complete genome sequence of Corynebacterium casei LMG S-19264T (=DSM 44701T), isolated from a smear-ripened cheese.</title>
        <authorList>
            <consortium name="US DOE Joint Genome Institute (JGI-PGF)"/>
            <person name="Walter F."/>
            <person name="Albersmeier A."/>
            <person name="Kalinowski J."/>
            <person name="Ruckert C."/>
        </authorList>
    </citation>
    <scope>NUCLEOTIDE SEQUENCE</scope>
    <source>
        <strain evidence="2">CGMCC 4.7278</strain>
    </source>
</reference>
<feature type="transmembrane region" description="Helical" evidence="1">
    <location>
        <begin position="257"/>
        <end position="274"/>
    </location>
</feature>
<feature type="transmembrane region" description="Helical" evidence="1">
    <location>
        <begin position="358"/>
        <end position="376"/>
    </location>
</feature>
<gene>
    <name evidence="2" type="ORF">GCM10011591_13700</name>
</gene>
<accession>A0A917QBV3</accession>
<evidence type="ECO:0000256" key="1">
    <source>
        <dbReference type="SAM" id="Phobius"/>
    </source>
</evidence>
<feature type="transmembrane region" description="Helical" evidence="1">
    <location>
        <begin position="136"/>
        <end position="151"/>
    </location>
</feature>
<proteinExistence type="predicted"/>